<dbReference type="AlphaFoldDB" id="A4XAJ3"/>
<proteinExistence type="predicted"/>
<evidence type="ECO:0000313" key="3">
    <source>
        <dbReference type="EMBL" id="ABP55942.1"/>
    </source>
</evidence>
<feature type="region of interest" description="Disordered" evidence="1">
    <location>
        <begin position="1"/>
        <end position="42"/>
    </location>
</feature>
<sequence length="196" mass="21310">MADQTQPWAERTVEVPPQPEVGAPPQWAGVVPPQPEAGVPPQRDAYQRGVASVGQTGARRTTPFPVVEEETGTGWPEARASRRPMSWHLAQLRPGWEWSAGGALFAFVCWGIWSISGGGNLATPLLIFLLSLLVAAGLFALARLVGRVVLEQRLGRVRRGARGAHLVTAVFLVSLGFAWLKQTEWVVSAWSWITNS</sequence>
<dbReference type="KEGG" id="stp:Strop_3511"/>
<feature type="transmembrane region" description="Helical" evidence="2">
    <location>
        <begin position="163"/>
        <end position="180"/>
    </location>
</feature>
<dbReference type="eggNOG" id="COG0515">
    <property type="taxonomic scope" value="Bacteria"/>
</dbReference>
<evidence type="ECO:0000313" key="4">
    <source>
        <dbReference type="Proteomes" id="UP000000235"/>
    </source>
</evidence>
<dbReference type="PATRIC" id="fig|369723.5.peg.3625"/>
<evidence type="ECO:0000256" key="1">
    <source>
        <dbReference type="SAM" id="MobiDB-lite"/>
    </source>
</evidence>
<reference evidence="4" key="1">
    <citation type="journal article" date="2007" name="Proc. Natl. Acad. Sci. U.S.A.">
        <title>Genome sequencing reveals complex secondary metabolome in the marine actinomycete Salinispora tropica.</title>
        <authorList>
            <person name="Udwary D.W."/>
            <person name="Zeigler L."/>
            <person name="Asolkar R.N."/>
            <person name="Singan V."/>
            <person name="Lapidus A."/>
            <person name="Fenical W."/>
            <person name="Jensen P.R."/>
            <person name="Moore B.S."/>
        </authorList>
    </citation>
    <scope>NUCLEOTIDE SEQUENCE [LARGE SCALE GENOMIC DNA]</scope>
    <source>
        <strain evidence="4">ATCC BAA-916 / DSM 44818 / CNB-440</strain>
    </source>
</reference>
<evidence type="ECO:0000256" key="2">
    <source>
        <dbReference type="SAM" id="Phobius"/>
    </source>
</evidence>
<protein>
    <submittedName>
        <fullName evidence="3">Uncharacterized protein</fullName>
    </submittedName>
</protein>
<gene>
    <name evidence="3" type="ordered locus">Strop_3511</name>
</gene>
<feature type="transmembrane region" description="Helical" evidence="2">
    <location>
        <begin position="95"/>
        <end position="115"/>
    </location>
</feature>
<organism evidence="3 4">
    <name type="scientific">Salinispora tropica (strain ATCC BAA-916 / DSM 44818 / JCM 13857 / NBRC 105044 / CNB-440)</name>
    <dbReference type="NCBI Taxonomy" id="369723"/>
    <lineage>
        <taxon>Bacteria</taxon>
        <taxon>Bacillati</taxon>
        <taxon>Actinomycetota</taxon>
        <taxon>Actinomycetes</taxon>
        <taxon>Micromonosporales</taxon>
        <taxon>Micromonosporaceae</taxon>
        <taxon>Salinispora</taxon>
    </lineage>
</organism>
<dbReference type="Proteomes" id="UP000000235">
    <property type="component" value="Chromosome"/>
</dbReference>
<keyword evidence="2" id="KW-0812">Transmembrane</keyword>
<dbReference type="HOGENOM" id="CLU_094102_0_0_11"/>
<feature type="transmembrane region" description="Helical" evidence="2">
    <location>
        <begin position="121"/>
        <end position="142"/>
    </location>
</feature>
<dbReference type="STRING" id="369723.Strop_3511"/>
<name>A4XAJ3_SALTO</name>
<dbReference type="RefSeq" id="WP_012014717.1">
    <property type="nucleotide sequence ID" value="NC_009380.1"/>
</dbReference>
<keyword evidence="2" id="KW-1133">Transmembrane helix</keyword>
<keyword evidence="4" id="KW-1185">Reference proteome</keyword>
<keyword evidence="2" id="KW-0472">Membrane</keyword>
<accession>A4XAJ3</accession>
<dbReference type="EMBL" id="CP000667">
    <property type="protein sequence ID" value="ABP55942.1"/>
    <property type="molecule type" value="Genomic_DNA"/>
</dbReference>